<keyword evidence="3 4" id="KW-0472">Membrane</keyword>
<evidence type="ECO:0000256" key="3">
    <source>
        <dbReference type="ARBA" id="ARBA00023136"/>
    </source>
</evidence>
<dbReference type="PANTHER" id="PTHR22550">
    <property type="entry name" value="SPORE GERMINATION PROTEIN"/>
    <property type="match status" value="1"/>
</dbReference>
<feature type="transmembrane region" description="Helical" evidence="5">
    <location>
        <begin position="347"/>
        <end position="368"/>
    </location>
</feature>
<feature type="transmembrane region" description="Helical" evidence="5">
    <location>
        <begin position="283"/>
        <end position="302"/>
    </location>
</feature>
<keyword evidence="7" id="KW-1185">Reference proteome</keyword>
<dbReference type="GO" id="GO:0005886">
    <property type="term" value="C:plasma membrane"/>
    <property type="evidence" value="ECO:0007669"/>
    <property type="project" value="UniProtKB-SubCell"/>
</dbReference>
<dbReference type="InterPro" id="IPR050768">
    <property type="entry name" value="UPF0353/GerABKA_families"/>
</dbReference>
<feature type="transmembrane region" description="Helical" evidence="5">
    <location>
        <begin position="374"/>
        <end position="393"/>
    </location>
</feature>
<dbReference type="OrthoDB" id="9772630at2"/>
<sequence>MKNNTMIQDLRKLFHNCQDVIFEERSFCENKYKVTLVYTEGLSDQKLLSEDILPSLGKLFKSYNDRWKKDTLIENWHKSSITIEEKNDVMMEKVFSGELLICLEFLGVIYSLNIADLPRRKPEETNAEVAIRGPRDGFIEEIETNVALVRKRLKTNTLLYEKFTVGERAKTKVGLMYIEDIARPEIISDIRRRIENLKVDAITNTNELEELLEESSLRLFPMFHYTGRTDLTVDALLRGRFILFLDGAPIAVIGPVNLMLLLKTGEDQEYIWLYNSFERFIRLFGLIIGIALPGFWLALAGFHQDQLPLVLLSSLTQARQGVPLPTSLEIIILVLLFDLFREAGLRLPLAVGQILAVVGGLIIGDAAIRAGLTSPSTIVIIATSTVASFTIANQSLTGVISVMRLFVALGASLAGMFGFLVTGFLVLIYVSNLRSFSLPYLAPVAPINFKDWFKAVFRPSQKAVKTRPAILQVTDEDDQVRGK</sequence>
<proteinExistence type="inferred from homology"/>
<evidence type="ECO:0000256" key="2">
    <source>
        <dbReference type="ARBA" id="ARBA00005278"/>
    </source>
</evidence>
<keyword evidence="5" id="KW-1133">Transmembrane helix</keyword>
<dbReference type="Proteomes" id="UP000243524">
    <property type="component" value="Unassembled WGS sequence"/>
</dbReference>
<dbReference type="RefSeq" id="WP_101331701.1">
    <property type="nucleotide sequence ID" value="NZ_PJNH01000002.1"/>
</dbReference>
<evidence type="ECO:0000313" key="6">
    <source>
        <dbReference type="EMBL" id="PKR78095.1"/>
    </source>
</evidence>
<dbReference type="PIRSF" id="PIRSF005690">
    <property type="entry name" value="GerBA"/>
    <property type="match status" value="1"/>
</dbReference>
<dbReference type="EMBL" id="PJNH01000002">
    <property type="protein sequence ID" value="PKR78095.1"/>
    <property type="molecule type" value="Genomic_DNA"/>
</dbReference>
<accession>A0A2I0QUS1</accession>
<organism evidence="6 7">
    <name type="scientific">Halalkalibacillus sediminis</name>
    <dbReference type="NCBI Taxonomy" id="2018042"/>
    <lineage>
        <taxon>Bacteria</taxon>
        <taxon>Bacillati</taxon>
        <taxon>Bacillota</taxon>
        <taxon>Bacilli</taxon>
        <taxon>Bacillales</taxon>
        <taxon>Bacillaceae</taxon>
        <taxon>Halalkalibacillus</taxon>
    </lineage>
</organism>
<dbReference type="InterPro" id="IPR004995">
    <property type="entry name" value="Spore_Ger"/>
</dbReference>
<dbReference type="GO" id="GO:0009847">
    <property type="term" value="P:spore germination"/>
    <property type="evidence" value="ECO:0007669"/>
    <property type="project" value="UniProtKB-UniRule"/>
</dbReference>
<keyword evidence="5" id="KW-0812">Transmembrane</keyword>
<comment type="similarity">
    <text evidence="2 4">Belongs to the GerABKA family.</text>
</comment>
<evidence type="ECO:0000256" key="5">
    <source>
        <dbReference type="SAM" id="Phobius"/>
    </source>
</evidence>
<feature type="transmembrane region" description="Helical" evidence="5">
    <location>
        <begin position="405"/>
        <end position="430"/>
    </location>
</feature>
<comment type="caution">
    <text evidence="6">The sequence shown here is derived from an EMBL/GenBank/DDBJ whole genome shotgun (WGS) entry which is preliminary data.</text>
</comment>
<evidence type="ECO:0000256" key="1">
    <source>
        <dbReference type="ARBA" id="ARBA00004141"/>
    </source>
</evidence>
<dbReference type="PANTHER" id="PTHR22550:SF5">
    <property type="entry name" value="LEUCINE ZIPPER PROTEIN 4"/>
    <property type="match status" value="1"/>
</dbReference>
<gene>
    <name evidence="6" type="ORF">CEY16_09265</name>
</gene>
<reference evidence="6 7" key="1">
    <citation type="submission" date="2017-06" db="EMBL/GenBank/DDBJ databases">
        <title>the draft geome sequence of Illustriluteabacillus marina B3227.</title>
        <authorList>
            <person name="He R.-H."/>
            <person name="Du Z.-J."/>
        </authorList>
    </citation>
    <scope>NUCLEOTIDE SEQUENCE [LARGE SCALE GENOMIC DNA]</scope>
    <source>
        <strain evidence="6 7">B3227</strain>
    </source>
</reference>
<dbReference type="Pfam" id="PF03323">
    <property type="entry name" value="GerA"/>
    <property type="match status" value="1"/>
</dbReference>
<comment type="subcellular location">
    <subcellularLocation>
        <location evidence="4">Cell membrane</location>
    </subcellularLocation>
    <subcellularLocation>
        <location evidence="1">Membrane</location>
        <topology evidence="1">Multi-pass membrane protein</topology>
    </subcellularLocation>
</comment>
<feature type="transmembrane region" description="Helical" evidence="5">
    <location>
        <begin position="241"/>
        <end position="262"/>
    </location>
</feature>
<name>A0A2I0QUS1_9BACI</name>
<evidence type="ECO:0000256" key="4">
    <source>
        <dbReference type="PIRNR" id="PIRNR005690"/>
    </source>
</evidence>
<dbReference type="AlphaFoldDB" id="A0A2I0QUS1"/>
<protein>
    <submittedName>
        <fullName evidence="6">Spore germination protein</fullName>
    </submittedName>
</protein>
<evidence type="ECO:0000313" key="7">
    <source>
        <dbReference type="Proteomes" id="UP000243524"/>
    </source>
</evidence>